<feature type="compositionally biased region" description="Polar residues" evidence="1">
    <location>
        <begin position="609"/>
        <end position="621"/>
    </location>
</feature>
<sequence length="689" mass="78781">MTSKADELPLETLQDSTSPSVEQKVPEEDESSIEALTWSDFDDEEMEMARKLAEKEFPNSTNVEVQDNHEGKMGLEMESESDGSTQTSVILAGQRLPDVEFPEEILESEPTTAVDQVDLEADDFVAMSMISSKCSACTAAVSEDSASNAPVLDDGPIWGKGEKSYRFHENRKINQKLTFGVLISVVLAIGIGVGNLVAYNEYESEGTKADHVHCPSPVHSPQTDEKPNDLPLPTGFPSSTHIRDKGPSPIHSASLDPDANSKETLAYVVKSIDELSRKFDQFQNTTKQLSGIIVMKDDTRTSPDKDRKHRDTFKSKEKTIEDDLLPTFNDDISSWETSGERLVKFSDVVYEETSHEVPTSDNDFVEGRPTRISQMDEGNSLPTPLAGADEYERGAKDIALELAASPQSPSSKNSAPPRETSEDQRGNRGKTVSRDETAKKLKREKSVDREESDRTRPNKQFKQQKTQEKEKVPSPPRKVEINQVPLQTNKKLRRQKAIDLEDFSKTQNKHGKPQYERRMDIDAVRNEIYSKKKFQPEKSNDKEQKRNFKEDKDDQRKKSKKEKVVAHQTDEKWMKPKKYKKDKSVDRDYVRFDAKFSNSGNNLEDFKTSSKQYTNEPSNPSEFGDPSNYRPKKEIEDWESSRAKAREDQRVQQNWNTDFNSEKVKRKRNQNWQIERDRIREKFRKDYKN</sequence>
<reference evidence="3" key="1">
    <citation type="submission" date="2021-06" db="EMBL/GenBank/DDBJ databases">
        <authorList>
            <person name="Hodson N. C."/>
            <person name="Mongue J. A."/>
            <person name="Jaron S. K."/>
        </authorList>
    </citation>
    <scope>NUCLEOTIDE SEQUENCE</scope>
</reference>
<keyword evidence="2" id="KW-0472">Membrane</keyword>
<keyword evidence="2" id="KW-0812">Transmembrane</keyword>
<feature type="transmembrane region" description="Helical" evidence="2">
    <location>
        <begin position="177"/>
        <end position="199"/>
    </location>
</feature>
<feature type="region of interest" description="Disordered" evidence="1">
    <location>
        <begin position="208"/>
        <end position="257"/>
    </location>
</feature>
<feature type="compositionally biased region" description="Polar residues" evidence="1">
    <location>
        <begin position="405"/>
        <end position="414"/>
    </location>
</feature>
<keyword evidence="4" id="KW-1185">Reference proteome</keyword>
<feature type="compositionally biased region" description="Basic and acidic residues" evidence="1">
    <location>
        <begin position="465"/>
        <end position="480"/>
    </location>
</feature>
<comment type="caution">
    <text evidence="3">The sequence shown here is derived from an EMBL/GenBank/DDBJ whole genome shotgun (WGS) entry which is preliminary data.</text>
</comment>
<feature type="compositionally biased region" description="Polar residues" evidence="1">
    <location>
        <begin position="371"/>
        <end position="382"/>
    </location>
</feature>
<proteinExistence type="predicted"/>
<protein>
    <submittedName>
        <fullName evidence="3">Uncharacterized protein</fullName>
    </submittedName>
</protein>
<evidence type="ECO:0000313" key="3">
    <source>
        <dbReference type="EMBL" id="CAG7721218.1"/>
    </source>
</evidence>
<name>A0A8J2NUJ2_9HEXA</name>
<evidence type="ECO:0000256" key="1">
    <source>
        <dbReference type="SAM" id="MobiDB-lite"/>
    </source>
</evidence>
<dbReference type="Proteomes" id="UP000708208">
    <property type="component" value="Unassembled WGS sequence"/>
</dbReference>
<feature type="compositionally biased region" description="Basic and acidic residues" evidence="1">
    <location>
        <begin position="419"/>
        <end position="456"/>
    </location>
</feature>
<feature type="region of interest" description="Disordered" evidence="1">
    <location>
        <begin position="1"/>
        <end position="33"/>
    </location>
</feature>
<feature type="compositionally biased region" description="Basic and acidic residues" evidence="1">
    <location>
        <begin position="631"/>
        <end position="650"/>
    </location>
</feature>
<dbReference type="EMBL" id="CAJVCH010077610">
    <property type="protein sequence ID" value="CAG7721218.1"/>
    <property type="molecule type" value="Genomic_DNA"/>
</dbReference>
<evidence type="ECO:0000256" key="2">
    <source>
        <dbReference type="SAM" id="Phobius"/>
    </source>
</evidence>
<gene>
    <name evidence="3" type="ORF">AFUS01_LOCUS10446</name>
</gene>
<feature type="compositionally biased region" description="Basic and acidic residues" evidence="1">
    <location>
        <begin position="674"/>
        <end position="689"/>
    </location>
</feature>
<keyword evidence="2" id="KW-1133">Transmembrane helix</keyword>
<feature type="region of interest" description="Disordered" evidence="1">
    <location>
        <begin position="352"/>
        <end position="689"/>
    </location>
</feature>
<feature type="compositionally biased region" description="Basic and acidic residues" evidence="1">
    <location>
        <begin position="513"/>
        <end position="574"/>
    </location>
</feature>
<feature type="compositionally biased region" description="Basic and acidic residues" evidence="1">
    <location>
        <begin position="582"/>
        <end position="594"/>
    </location>
</feature>
<feature type="compositionally biased region" description="Basic and acidic residues" evidence="1">
    <location>
        <begin position="390"/>
        <end position="399"/>
    </location>
</feature>
<organism evidence="3 4">
    <name type="scientific">Allacma fusca</name>
    <dbReference type="NCBI Taxonomy" id="39272"/>
    <lineage>
        <taxon>Eukaryota</taxon>
        <taxon>Metazoa</taxon>
        <taxon>Ecdysozoa</taxon>
        <taxon>Arthropoda</taxon>
        <taxon>Hexapoda</taxon>
        <taxon>Collembola</taxon>
        <taxon>Symphypleona</taxon>
        <taxon>Sminthuridae</taxon>
        <taxon>Allacma</taxon>
    </lineage>
</organism>
<dbReference type="AlphaFoldDB" id="A0A8J2NUJ2"/>
<dbReference type="OrthoDB" id="10685871at2759"/>
<accession>A0A8J2NUJ2</accession>
<evidence type="ECO:0000313" key="4">
    <source>
        <dbReference type="Proteomes" id="UP000708208"/>
    </source>
</evidence>